<dbReference type="Gene3D" id="2.40.50.100">
    <property type="match status" value="1"/>
</dbReference>
<name>A0A0B4XBD7_9HYPH</name>
<evidence type="ECO:0000313" key="3">
    <source>
        <dbReference type="Proteomes" id="UP000031368"/>
    </source>
</evidence>
<dbReference type="AlphaFoldDB" id="A0A0B4XBD7"/>
<dbReference type="InterPro" id="IPR008995">
    <property type="entry name" value="Mo/tungstate-bd_C_term_dom"/>
</dbReference>
<dbReference type="Proteomes" id="UP000031368">
    <property type="component" value="Plasmid pRgalR602c"/>
</dbReference>
<evidence type="ECO:0000259" key="1">
    <source>
        <dbReference type="Pfam" id="PF08402"/>
    </source>
</evidence>
<keyword evidence="3" id="KW-1185">Reference proteome</keyword>
<dbReference type="SUPFAM" id="SSF50331">
    <property type="entry name" value="MOP-like"/>
    <property type="match status" value="1"/>
</dbReference>
<dbReference type="GO" id="GO:0043190">
    <property type="term" value="C:ATP-binding cassette (ABC) transporter complex"/>
    <property type="evidence" value="ECO:0007669"/>
    <property type="project" value="InterPro"/>
</dbReference>
<dbReference type="InterPro" id="IPR013611">
    <property type="entry name" value="Transp-assoc_OB_typ2"/>
</dbReference>
<keyword evidence="2" id="KW-0067">ATP-binding</keyword>
<dbReference type="Gene3D" id="2.40.50.140">
    <property type="entry name" value="Nucleic acid-binding proteins"/>
    <property type="match status" value="1"/>
</dbReference>
<protein>
    <submittedName>
        <fullName evidence="2">Transporter ATP-binding domain-containing protein</fullName>
    </submittedName>
</protein>
<evidence type="ECO:0000313" key="2">
    <source>
        <dbReference type="EMBL" id="AJD44070.1"/>
    </source>
</evidence>
<feature type="domain" description="Transport-associated OB type 2" evidence="1">
    <location>
        <begin position="18"/>
        <end position="85"/>
    </location>
</feature>
<accession>A0A0B4XBD7</accession>
<keyword evidence="2" id="KW-0614">Plasmid</keyword>
<sequence length="94" mass="10141">MTAVAGDRSVATSVTFEIRPEDLVDCSHNDAWFCGAIAVAAWLGNTAYAYVEIDDARMLAVELPRDTGIRVGIHLRGNPAAIHLFSTSPGRRVN</sequence>
<dbReference type="RefSeq" id="WP_040114516.1">
    <property type="nucleotide sequence ID" value="NZ_CP006880.1"/>
</dbReference>
<dbReference type="InterPro" id="IPR012340">
    <property type="entry name" value="NA-bd_OB-fold"/>
</dbReference>
<dbReference type="HOGENOM" id="CLU_2384115_0_0_5"/>
<organism evidence="2 3">
    <name type="scientific">Rhizobium gallicum bv. gallicum R602sp</name>
    <dbReference type="NCBI Taxonomy" id="1041138"/>
    <lineage>
        <taxon>Bacteria</taxon>
        <taxon>Pseudomonadati</taxon>
        <taxon>Pseudomonadota</taxon>
        <taxon>Alphaproteobacteria</taxon>
        <taxon>Hyphomicrobiales</taxon>
        <taxon>Rhizobiaceae</taxon>
        <taxon>Rhizobium/Agrobacterium group</taxon>
        <taxon>Rhizobium</taxon>
    </lineage>
</organism>
<dbReference type="Pfam" id="PF08402">
    <property type="entry name" value="TOBE_2"/>
    <property type="match status" value="1"/>
</dbReference>
<proteinExistence type="predicted"/>
<dbReference type="GO" id="GO:0005524">
    <property type="term" value="F:ATP binding"/>
    <property type="evidence" value="ECO:0007669"/>
    <property type="project" value="UniProtKB-KW"/>
</dbReference>
<reference evidence="2 3" key="1">
    <citation type="submission" date="2013-11" db="EMBL/GenBank/DDBJ databases">
        <title>Complete genome sequence of Rhizobium gallicum bv. gallicum R602.</title>
        <authorList>
            <person name="Bustos P."/>
            <person name="Santamaria R.I."/>
            <person name="Lozano L."/>
            <person name="Acosta J.L."/>
            <person name="Ormeno-Orrillo E."/>
            <person name="Rogel M.A."/>
            <person name="Romero D."/>
            <person name="Cevallos M.A."/>
            <person name="Martinez-Romero E."/>
            <person name="Gonzalez V."/>
        </authorList>
    </citation>
    <scope>NUCLEOTIDE SEQUENCE [LARGE SCALE GENOMIC DNA]</scope>
    <source>
        <strain evidence="2 3">R602</strain>
        <plasmid evidence="2 3">pRgalR602c</plasmid>
    </source>
</reference>
<gene>
    <name evidence="2" type="ORF">RGR602_PC00023</name>
</gene>
<dbReference type="EMBL" id="CP006880">
    <property type="protein sequence ID" value="AJD44070.1"/>
    <property type="molecule type" value="Genomic_DNA"/>
</dbReference>
<dbReference type="KEGG" id="rga:RGR602_PC00023"/>
<keyword evidence="2" id="KW-0547">Nucleotide-binding</keyword>
<dbReference type="GO" id="GO:0022857">
    <property type="term" value="F:transmembrane transporter activity"/>
    <property type="evidence" value="ECO:0007669"/>
    <property type="project" value="InterPro"/>
</dbReference>
<geneLocation type="plasmid" evidence="2 3">
    <name>pRgalR602c</name>
</geneLocation>